<keyword evidence="3" id="KW-1185">Reference proteome</keyword>
<feature type="region of interest" description="Disordered" evidence="1">
    <location>
        <begin position="1"/>
        <end position="63"/>
    </location>
</feature>
<protein>
    <submittedName>
        <fullName evidence="2">Uncharacterized protein</fullName>
    </submittedName>
</protein>
<feature type="compositionally biased region" description="Basic and acidic residues" evidence="1">
    <location>
        <begin position="326"/>
        <end position="341"/>
    </location>
</feature>
<feature type="compositionally biased region" description="Low complexity" evidence="1">
    <location>
        <begin position="45"/>
        <end position="57"/>
    </location>
</feature>
<name>A0AAD1QXD8_PELCU</name>
<proteinExistence type="predicted"/>
<dbReference type="InterPro" id="IPR004244">
    <property type="entry name" value="Transposase_22"/>
</dbReference>
<reference evidence="2" key="1">
    <citation type="submission" date="2022-03" db="EMBL/GenBank/DDBJ databases">
        <authorList>
            <person name="Alioto T."/>
            <person name="Alioto T."/>
            <person name="Gomez Garrido J."/>
        </authorList>
    </citation>
    <scope>NUCLEOTIDE SEQUENCE</scope>
</reference>
<sequence length="341" mass="37535">MVRNKKLLPLGVPAASSPRKHKDTLDYFVSSQPEHRTASVADKMAPGSPSAGSAGTSAERENREDTLTLIRQELAAISDRMLSKTDTGGLIQELRAAVREELAALRTDLTVVEVRVDALETEAQTCQMQHRATELATTRQGNLLLTLCLQVEDLENHSRWHNIRIRGLREPDSTPLTDTVRAIFAQILGRESSADIQLDRVQQALGPQRQDGRPRDVLCCLHAYSLKEALMSATRGVDMINFMGALSRSLQPDPGRTEGSPTPDYYPPRQAHYIPLGVPFQPANQARQLQAPHPLARRHDPGTEGPSYSTSPHTELAAGVTVGTEEPPRGPRPTYRETPDE</sequence>
<dbReference type="Proteomes" id="UP001295444">
    <property type="component" value="Chromosome 01"/>
</dbReference>
<organism evidence="2 3">
    <name type="scientific">Pelobates cultripes</name>
    <name type="common">Western spadefoot toad</name>
    <dbReference type="NCBI Taxonomy" id="61616"/>
    <lineage>
        <taxon>Eukaryota</taxon>
        <taxon>Metazoa</taxon>
        <taxon>Chordata</taxon>
        <taxon>Craniata</taxon>
        <taxon>Vertebrata</taxon>
        <taxon>Euteleostomi</taxon>
        <taxon>Amphibia</taxon>
        <taxon>Batrachia</taxon>
        <taxon>Anura</taxon>
        <taxon>Pelobatoidea</taxon>
        <taxon>Pelobatidae</taxon>
        <taxon>Pelobates</taxon>
    </lineage>
</organism>
<dbReference type="PANTHER" id="PTHR11505">
    <property type="entry name" value="L1 TRANSPOSABLE ELEMENT-RELATED"/>
    <property type="match status" value="1"/>
</dbReference>
<dbReference type="Gene3D" id="3.30.70.1820">
    <property type="entry name" value="L1 transposable element, RRM domain"/>
    <property type="match status" value="1"/>
</dbReference>
<dbReference type="EMBL" id="OW240912">
    <property type="protein sequence ID" value="CAH2219023.1"/>
    <property type="molecule type" value="Genomic_DNA"/>
</dbReference>
<dbReference type="AlphaFoldDB" id="A0AAD1QXD8"/>
<feature type="region of interest" description="Disordered" evidence="1">
    <location>
        <begin position="289"/>
        <end position="341"/>
    </location>
</feature>
<evidence type="ECO:0000256" key="1">
    <source>
        <dbReference type="SAM" id="MobiDB-lite"/>
    </source>
</evidence>
<evidence type="ECO:0000313" key="2">
    <source>
        <dbReference type="EMBL" id="CAH2219023.1"/>
    </source>
</evidence>
<accession>A0AAD1QXD8</accession>
<evidence type="ECO:0000313" key="3">
    <source>
        <dbReference type="Proteomes" id="UP001295444"/>
    </source>
</evidence>
<gene>
    <name evidence="2" type="ORF">PECUL_23A003460</name>
</gene>